<evidence type="ECO:0000256" key="2">
    <source>
        <dbReference type="ARBA" id="ARBA00022676"/>
    </source>
</evidence>
<keyword evidence="7 16" id="KW-1133">Transmembrane helix</keyword>
<evidence type="ECO:0000256" key="6">
    <source>
        <dbReference type="ARBA" id="ARBA00022984"/>
    </source>
</evidence>
<organism evidence="17">
    <name type="scientific">candidate division WOR-3 bacterium</name>
    <dbReference type="NCBI Taxonomy" id="2052148"/>
    <lineage>
        <taxon>Bacteria</taxon>
        <taxon>Bacteria division WOR-3</taxon>
    </lineage>
</organism>
<dbReference type="EC" id="2.4.99.28" evidence="14"/>
<comment type="caution">
    <text evidence="17">The sequence shown here is derived from an EMBL/GenBank/DDBJ whole genome shotgun (WGS) entry which is preliminary data.</text>
</comment>
<keyword evidence="6" id="KW-0573">Peptidoglycan synthesis</keyword>
<evidence type="ECO:0000256" key="8">
    <source>
        <dbReference type="ARBA" id="ARBA00023136"/>
    </source>
</evidence>
<evidence type="ECO:0000256" key="9">
    <source>
        <dbReference type="ARBA" id="ARBA00032370"/>
    </source>
</evidence>
<evidence type="ECO:0000256" key="4">
    <source>
        <dbReference type="ARBA" id="ARBA00022692"/>
    </source>
</evidence>
<comment type="similarity">
    <text evidence="11">Belongs to the SEDS family. FtsW subfamily.</text>
</comment>
<dbReference type="GO" id="GO:0051301">
    <property type="term" value="P:cell division"/>
    <property type="evidence" value="ECO:0007669"/>
    <property type="project" value="InterPro"/>
</dbReference>
<evidence type="ECO:0000256" key="12">
    <source>
        <dbReference type="ARBA" id="ARBA00041185"/>
    </source>
</evidence>
<evidence type="ECO:0000256" key="11">
    <source>
        <dbReference type="ARBA" id="ARBA00038053"/>
    </source>
</evidence>
<evidence type="ECO:0000256" key="5">
    <source>
        <dbReference type="ARBA" id="ARBA00022960"/>
    </source>
</evidence>
<feature type="transmembrane region" description="Helical" evidence="16">
    <location>
        <begin position="73"/>
        <end position="94"/>
    </location>
</feature>
<name>A0A7C3J623_UNCW3</name>
<evidence type="ECO:0000256" key="7">
    <source>
        <dbReference type="ARBA" id="ARBA00022989"/>
    </source>
</evidence>
<comment type="subcellular location">
    <subcellularLocation>
        <location evidence="1">Membrane</location>
        <topology evidence="1">Multi-pass membrane protein</topology>
    </subcellularLocation>
</comment>
<feature type="transmembrane region" description="Helical" evidence="16">
    <location>
        <begin position="291"/>
        <end position="316"/>
    </location>
</feature>
<feature type="transmembrane region" description="Helical" evidence="16">
    <location>
        <begin position="181"/>
        <end position="199"/>
    </location>
</feature>
<feature type="transmembrane region" description="Helical" evidence="16">
    <location>
        <begin position="135"/>
        <end position="151"/>
    </location>
</feature>
<gene>
    <name evidence="17" type="ORF">ENS15_03895</name>
</gene>
<evidence type="ECO:0000256" key="1">
    <source>
        <dbReference type="ARBA" id="ARBA00004141"/>
    </source>
</evidence>
<feature type="transmembrane region" description="Helical" evidence="16">
    <location>
        <begin position="157"/>
        <end position="174"/>
    </location>
</feature>
<keyword evidence="5" id="KW-0133">Cell shape</keyword>
<keyword evidence="2" id="KW-0328">Glycosyltransferase</keyword>
<evidence type="ECO:0000256" key="3">
    <source>
        <dbReference type="ARBA" id="ARBA00022679"/>
    </source>
</evidence>
<keyword evidence="8 16" id="KW-0472">Membrane</keyword>
<feature type="transmembrane region" description="Helical" evidence="16">
    <location>
        <begin position="100"/>
        <end position="123"/>
    </location>
</feature>
<keyword evidence="3" id="KW-0808">Transferase</keyword>
<sequence length="355" mass="40234">MKDLYKIYLIVVILLIFGVVILTSATTFLSYQNKNFKNNPYYFLNRQLFWIFLGIIGGIAISNIDLRKIKENIYLILVILSIILLIVVLFTRPINGARRWFRIFGFSFQPSEFAEISLIVYLSKKFSNIKDKNDIIFPIFLSFIVIGLIILEPNISYALTLLIILIVIMIYSEVPAGYTISLLVLGVILSPIIIIKYPHALLRIKMFFNNAPNNSQISDSVLAIANGGLFGKGIGSGQMKLLFIPEIQSDYIFATIAEETGFIGSILIIIIYVILFKLGKDISKKNLYINRFFYILAFSISFTLFIKAMFHIAISLQMFPSTGVTLPFISYGGTSMLMNLIMLGVLANIERYNEL</sequence>
<dbReference type="GO" id="GO:0008360">
    <property type="term" value="P:regulation of cell shape"/>
    <property type="evidence" value="ECO:0007669"/>
    <property type="project" value="UniProtKB-KW"/>
</dbReference>
<reference evidence="17" key="1">
    <citation type="journal article" date="2020" name="mSystems">
        <title>Genome- and Community-Level Interaction Insights into Carbon Utilization and Element Cycling Functions of Hydrothermarchaeota in Hydrothermal Sediment.</title>
        <authorList>
            <person name="Zhou Z."/>
            <person name="Liu Y."/>
            <person name="Xu W."/>
            <person name="Pan J."/>
            <person name="Luo Z.H."/>
            <person name="Li M."/>
        </authorList>
    </citation>
    <scope>NUCLEOTIDE SEQUENCE [LARGE SCALE GENOMIC DNA]</scope>
    <source>
        <strain evidence="17">SpSt-464</strain>
    </source>
</reference>
<dbReference type="EMBL" id="DSTT01000005">
    <property type="protein sequence ID" value="HFK23775.1"/>
    <property type="molecule type" value="Genomic_DNA"/>
</dbReference>
<feature type="transmembrane region" description="Helical" evidence="16">
    <location>
        <begin position="48"/>
        <end position="66"/>
    </location>
</feature>
<dbReference type="GO" id="GO:0005886">
    <property type="term" value="C:plasma membrane"/>
    <property type="evidence" value="ECO:0007669"/>
    <property type="project" value="TreeGrafter"/>
</dbReference>
<feature type="transmembrane region" description="Helical" evidence="16">
    <location>
        <begin position="261"/>
        <end position="279"/>
    </location>
</feature>
<feature type="transmembrane region" description="Helical" evidence="16">
    <location>
        <begin position="7"/>
        <end position="28"/>
    </location>
</feature>
<dbReference type="InterPro" id="IPR001182">
    <property type="entry name" value="FtsW/RodA"/>
</dbReference>
<dbReference type="Pfam" id="PF01098">
    <property type="entry name" value="FTSW_RODA_SPOVE"/>
    <property type="match status" value="1"/>
</dbReference>
<dbReference type="GO" id="GO:0015648">
    <property type="term" value="F:lipid-linked peptidoglycan transporter activity"/>
    <property type="evidence" value="ECO:0007669"/>
    <property type="project" value="TreeGrafter"/>
</dbReference>
<comment type="catalytic activity">
    <reaction evidence="15">
        <text>[GlcNAc-(1-&gt;4)-Mur2Ac(oyl-L-Ala-gamma-D-Glu-L-Lys-D-Ala-D-Ala)](n)-di-trans,octa-cis-undecaprenyl diphosphate + beta-D-GlcNAc-(1-&gt;4)-Mur2Ac(oyl-L-Ala-gamma-D-Glu-L-Lys-D-Ala-D-Ala)-di-trans,octa-cis-undecaprenyl diphosphate = [GlcNAc-(1-&gt;4)-Mur2Ac(oyl-L-Ala-gamma-D-Glu-L-Lys-D-Ala-D-Ala)](n+1)-di-trans,octa-cis-undecaprenyl diphosphate + di-trans,octa-cis-undecaprenyl diphosphate + H(+)</text>
        <dbReference type="Rhea" id="RHEA:23708"/>
        <dbReference type="Rhea" id="RHEA-COMP:9602"/>
        <dbReference type="Rhea" id="RHEA-COMP:9603"/>
        <dbReference type="ChEBI" id="CHEBI:15378"/>
        <dbReference type="ChEBI" id="CHEBI:58405"/>
        <dbReference type="ChEBI" id="CHEBI:60033"/>
        <dbReference type="ChEBI" id="CHEBI:78435"/>
        <dbReference type="EC" id="2.4.99.28"/>
    </reaction>
</comment>
<protein>
    <recommendedName>
        <fullName evidence="12">Probable peptidoglycan glycosyltransferase FtsW</fullName>
        <ecNumber evidence="14">2.4.99.28</ecNumber>
    </recommendedName>
    <alternativeName>
        <fullName evidence="13">Cell division protein FtsW</fullName>
    </alternativeName>
    <alternativeName>
        <fullName evidence="10">Cell wall polymerase</fullName>
    </alternativeName>
    <alternativeName>
        <fullName evidence="9">Peptidoglycan polymerase</fullName>
    </alternativeName>
</protein>
<evidence type="ECO:0000256" key="13">
    <source>
        <dbReference type="ARBA" id="ARBA00041418"/>
    </source>
</evidence>
<dbReference type="PANTHER" id="PTHR30474:SF2">
    <property type="entry name" value="PEPTIDOGLYCAN GLYCOSYLTRANSFERASE FTSW-RELATED"/>
    <property type="match status" value="1"/>
</dbReference>
<proteinExistence type="inferred from homology"/>
<keyword evidence="4 16" id="KW-0812">Transmembrane</keyword>
<evidence type="ECO:0000256" key="14">
    <source>
        <dbReference type="ARBA" id="ARBA00044770"/>
    </source>
</evidence>
<dbReference type="GO" id="GO:0008955">
    <property type="term" value="F:peptidoglycan glycosyltransferase activity"/>
    <property type="evidence" value="ECO:0007669"/>
    <property type="project" value="UniProtKB-EC"/>
</dbReference>
<dbReference type="AlphaFoldDB" id="A0A7C3J623"/>
<evidence type="ECO:0000313" key="17">
    <source>
        <dbReference type="EMBL" id="HFK23775.1"/>
    </source>
</evidence>
<accession>A0A7C3J623</accession>
<dbReference type="GO" id="GO:0032153">
    <property type="term" value="C:cell division site"/>
    <property type="evidence" value="ECO:0007669"/>
    <property type="project" value="TreeGrafter"/>
</dbReference>
<evidence type="ECO:0000256" key="10">
    <source>
        <dbReference type="ARBA" id="ARBA00033270"/>
    </source>
</evidence>
<dbReference type="GO" id="GO:0009252">
    <property type="term" value="P:peptidoglycan biosynthetic process"/>
    <property type="evidence" value="ECO:0007669"/>
    <property type="project" value="UniProtKB-KW"/>
</dbReference>
<feature type="transmembrane region" description="Helical" evidence="16">
    <location>
        <begin position="328"/>
        <end position="349"/>
    </location>
</feature>
<evidence type="ECO:0000256" key="16">
    <source>
        <dbReference type="SAM" id="Phobius"/>
    </source>
</evidence>
<dbReference type="PANTHER" id="PTHR30474">
    <property type="entry name" value="CELL CYCLE PROTEIN"/>
    <property type="match status" value="1"/>
</dbReference>
<evidence type="ECO:0000256" key="15">
    <source>
        <dbReference type="ARBA" id="ARBA00049902"/>
    </source>
</evidence>